<dbReference type="eggNOG" id="COG0456">
    <property type="taxonomic scope" value="Bacteria"/>
</dbReference>
<evidence type="ECO:0000313" key="1">
    <source>
        <dbReference type="EMBL" id="AGH42441.1"/>
    </source>
</evidence>
<protein>
    <submittedName>
        <fullName evidence="1">Uncharacterized protein</fullName>
    </submittedName>
</protein>
<dbReference type="RefSeq" id="WP_007637908.1">
    <property type="nucleotide sequence ID" value="NC_020514.1"/>
</dbReference>
<dbReference type="PATRIC" id="fig|1129794.4.peg.326"/>
<dbReference type="SUPFAM" id="SSF55729">
    <property type="entry name" value="Acyl-CoA N-acyltransferases (Nat)"/>
    <property type="match status" value="1"/>
</dbReference>
<proteinExistence type="predicted"/>
<dbReference type="HOGENOM" id="CLU_2845862_0_0_6"/>
<keyword evidence="2" id="KW-1185">Reference proteome</keyword>
<evidence type="ECO:0000313" key="2">
    <source>
        <dbReference type="Proteomes" id="UP000011864"/>
    </source>
</evidence>
<gene>
    <name evidence="1" type="ORF">C427_0331</name>
</gene>
<name>K7AA59_9ALTE</name>
<sequence>MGQGWGKYLLALAIAVAKAHNAKSIKLQADPFVEDFYLVKGAVKVGETESLSVSRRFLPLLKICL</sequence>
<dbReference type="InterPro" id="IPR016181">
    <property type="entry name" value="Acyl_CoA_acyltransferase"/>
</dbReference>
<dbReference type="OrthoDB" id="9806849at2"/>
<dbReference type="Proteomes" id="UP000011864">
    <property type="component" value="Chromosome"/>
</dbReference>
<reference evidence="1 2" key="1">
    <citation type="journal article" date="2013" name="Genome Announc.">
        <title>Complete Genome Sequence of Glaciecola psychrophila Strain 170T.</title>
        <authorList>
            <person name="Yin J."/>
            <person name="Chen J."/>
            <person name="Liu G."/>
            <person name="Yu Y."/>
            <person name="Song L."/>
            <person name="Wang X."/>
            <person name="Qu X."/>
        </authorList>
    </citation>
    <scope>NUCLEOTIDE SEQUENCE [LARGE SCALE GENOMIC DNA]</scope>
    <source>
        <strain evidence="1 2">170</strain>
    </source>
</reference>
<dbReference type="Gene3D" id="3.40.630.30">
    <property type="match status" value="1"/>
</dbReference>
<accession>K7AA59</accession>
<dbReference type="AlphaFoldDB" id="K7AA59"/>
<dbReference type="KEGG" id="gps:C427_0331"/>
<dbReference type="EMBL" id="CP003837">
    <property type="protein sequence ID" value="AGH42441.1"/>
    <property type="molecule type" value="Genomic_DNA"/>
</dbReference>
<organism evidence="1 2">
    <name type="scientific">Paraglaciecola psychrophila 170</name>
    <dbReference type="NCBI Taxonomy" id="1129794"/>
    <lineage>
        <taxon>Bacteria</taxon>
        <taxon>Pseudomonadati</taxon>
        <taxon>Pseudomonadota</taxon>
        <taxon>Gammaproteobacteria</taxon>
        <taxon>Alteromonadales</taxon>
        <taxon>Alteromonadaceae</taxon>
        <taxon>Paraglaciecola</taxon>
    </lineage>
</organism>
<dbReference type="STRING" id="1129794.C427_0331"/>